<dbReference type="EMBL" id="MT014573">
    <property type="protein sequence ID" value="QIP66491.1"/>
    <property type="molecule type" value="Genomic_DNA"/>
</dbReference>
<evidence type="ECO:0000256" key="3">
    <source>
        <dbReference type="ARBA" id="ARBA00022946"/>
    </source>
</evidence>
<dbReference type="Pfam" id="PF01535">
    <property type="entry name" value="PPR"/>
    <property type="match status" value="1"/>
</dbReference>
<feature type="repeat" description="PPR" evidence="4">
    <location>
        <begin position="9"/>
        <end position="43"/>
    </location>
</feature>
<dbReference type="EMBL" id="MT014937">
    <property type="protein sequence ID" value="QIP66691.1"/>
    <property type="molecule type" value="Genomic_DNA"/>
</dbReference>
<dbReference type="PANTHER" id="PTHR46128:SF358">
    <property type="entry name" value="TETRATRICOPEPTIDE REPEAT (TPR)-LIKE SUPERFAMILY PROTEIN"/>
    <property type="match status" value="1"/>
</dbReference>
<evidence type="ECO:0000313" key="5">
    <source>
        <dbReference type="EMBL" id="QIP66403.1"/>
    </source>
</evidence>
<evidence type="ECO:0000313" key="7">
    <source>
        <dbReference type="EMBL" id="QIP66691.1"/>
    </source>
</evidence>
<dbReference type="InterPro" id="IPR050872">
    <property type="entry name" value="PPR_P_subfamily"/>
</dbReference>
<accession>A0A7S5V8L0</accession>
<dbReference type="Pfam" id="PF13041">
    <property type="entry name" value="PPR_2"/>
    <property type="match status" value="2"/>
</dbReference>
<keyword evidence="3" id="KW-0809">Transit peptide</keyword>
<feature type="repeat" description="PPR" evidence="4">
    <location>
        <begin position="45"/>
        <end position="79"/>
    </location>
</feature>
<dbReference type="InterPro" id="IPR011990">
    <property type="entry name" value="TPR-like_helical_dom_sf"/>
</dbReference>
<dbReference type="EMBL" id="MT014413">
    <property type="protein sequence ID" value="QIP66403.1"/>
    <property type="molecule type" value="Genomic_DNA"/>
</dbReference>
<feature type="repeat" description="PPR" evidence="4">
    <location>
        <begin position="80"/>
        <end position="114"/>
    </location>
</feature>
<sequence length="253" mass="27994">MIIVHMVIVHMVKKTLIQGYCTHGDLVKAMGLVSEMINRGIPPPDIVFFNSVINSLCKEGRVTDAQDTFDLVIYFGERPDIFTFNSLIDGYCLVGEMEKAFGVLDTMASGGIEPDSISYNTIVNGYFKNDRIDDGLALFREMLKKVKPTTVTYNIILDGLFGAGKTVAAKKTFHEMIESGITVSISTYRIILGGLCRNSCDDEAITLFQKLGAMNVKLDITILNTMINALFKVQRREEANNLFATVSASVDCF</sequence>
<protein>
    <submittedName>
        <fullName evidence="6">Restorer of fertility-like protein</fullName>
    </submittedName>
</protein>
<feature type="repeat" description="PPR" evidence="4">
    <location>
        <begin position="149"/>
        <end position="183"/>
    </location>
</feature>
<keyword evidence="2" id="KW-0677">Repeat</keyword>
<evidence type="ECO:0000256" key="4">
    <source>
        <dbReference type="PROSITE-ProRule" id="PRU00708"/>
    </source>
</evidence>
<evidence type="ECO:0000313" key="6">
    <source>
        <dbReference type="EMBL" id="QIP66491.1"/>
    </source>
</evidence>
<name>A0A7S5V8L0_WHEAT</name>
<evidence type="ECO:0000256" key="1">
    <source>
        <dbReference type="ARBA" id="ARBA00007626"/>
    </source>
</evidence>
<dbReference type="Gene3D" id="1.25.40.10">
    <property type="entry name" value="Tetratricopeptide repeat domain"/>
    <property type="match status" value="3"/>
</dbReference>
<dbReference type="NCBIfam" id="TIGR00756">
    <property type="entry name" value="PPR"/>
    <property type="match status" value="6"/>
</dbReference>
<reference evidence="6" key="1">
    <citation type="journal article" date="2021" name="Nat. Commun.">
        <title>The genetic basis of cytoplasmic male sterility and fertility restoration in wheat.</title>
        <authorList>
            <person name="Melonek J."/>
            <person name="Duarte J."/>
            <person name="Martin J."/>
            <person name="Beuf L."/>
            <person name="Murigneux A."/>
            <person name="Varenne P."/>
            <person name="Comadran J."/>
            <person name="Specel S."/>
            <person name="Levadoux S."/>
            <person name="Bernath-Levin K."/>
            <person name="Torney F."/>
            <person name="Pichon J.-P."/>
            <person name="Perez P."/>
            <person name="Small I."/>
        </authorList>
    </citation>
    <scope>NUCLEOTIDE SEQUENCE</scope>
    <source>
        <strain evidence="5">FIELDER.NODE_148_length_2736_cov_356.693</strain>
        <strain evidence="6">Primepii.300k_Assembly_136</strain>
        <strain evidence="7">R0934F.300k_Assembly_129</strain>
    </source>
</reference>
<dbReference type="Pfam" id="PF12854">
    <property type="entry name" value="PPR_1"/>
    <property type="match status" value="1"/>
</dbReference>
<dbReference type="PANTHER" id="PTHR46128">
    <property type="entry name" value="MITOCHONDRIAL GROUP I INTRON SPLICING FACTOR CCM1"/>
    <property type="match status" value="1"/>
</dbReference>
<dbReference type="InterPro" id="IPR002885">
    <property type="entry name" value="PPR_rpt"/>
</dbReference>
<feature type="repeat" description="PPR" evidence="4">
    <location>
        <begin position="184"/>
        <end position="218"/>
    </location>
</feature>
<comment type="similarity">
    <text evidence="1">Belongs to the PPR family. P subfamily.</text>
</comment>
<dbReference type="PROSITE" id="PS51375">
    <property type="entry name" value="PPR"/>
    <property type="match status" value="6"/>
</dbReference>
<organism evidence="6">
    <name type="scientific">Triticum aestivum</name>
    <name type="common">Wheat</name>
    <dbReference type="NCBI Taxonomy" id="4565"/>
    <lineage>
        <taxon>Eukaryota</taxon>
        <taxon>Viridiplantae</taxon>
        <taxon>Streptophyta</taxon>
        <taxon>Embryophyta</taxon>
        <taxon>Tracheophyta</taxon>
        <taxon>Spermatophyta</taxon>
        <taxon>Magnoliopsida</taxon>
        <taxon>Liliopsida</taxon>
        <taxon>Poales</taxon>
        <taxon>Poaceae</taxon>
        <taxon>BOP clade</taxon>
        <taxon>Pooideae</taxon>
        <taxon>Triticodae</taxon>
        <taxon>Triticeae</taxon>
        <taxon>Triticinae</taxon>
        <taxon>Triticum</taxon>
    </lineage>
</organism>
<feature type="repeat" description="PPR" evidence="4">
    <location>
        <begin position="115"/>
        <end position="145"/>
    </location>
</feature>
<proteinExistence type="inferred from homology"/>
<evidence type="ECO:0000256" key="2">
    <source>
        <dbReference type="ARBA" id="ARBA00022737"/>
    </source>
</evidence>
<dbReference type="AlphaFoldDB" id="A0A7S5V8L0"/>